<feature type="transmembrane region" description="Helical" evidence="1">
    <location>
        <begin position="130"/>
        <end position="154"/>
    </location>
</feature>
<name>B8JHA0_ANAD2</name>
<feature type="transmembrane region" description="Helical" evidence="1">
    <location>
        <begin position="91"/>
        <end position="110"/>
    </location>
</feature>
<keyword evidence="1" id="KW-0472">Membrane</keyword>
<feature type="transmembrane region" description="Helical" evidence="1">
    <location>
        <begin position="65"/>
        <end position="84"/>
    </location>
</feature>
<dbReference type="InterPro" id="IPR002541">
    <property type="entry name" value="Cyt_c_assembly"/>
</dbReference>
<dbReference type="Proteomes" id="UP000007089">
    <property type="component" value="Chromosome"/>
</dbReference>
<dbReference type="KEGG" id="acp:A2cp1_1458"/>
<dbReference type="HOGENOM" id="CLU_049710_2_2_7"/>
<dbReference type="AlphaFoldDB" id="B8JHA0"/>
<dbReference type="EMBL" id="CP001359">
    <property type="protein sequence ID" value="ACL64802.1"/>
    <property type="molecule type" value="Genomic_DNA"/>
</dbReference>
<protein>
    <submittedName>
        <fullName evidence="3">Cytochrome c assembly protein</fullName>
    </submittedName>
</protein>
<reference evidence="3" key="1">
    <citation type="submission" date="2009-01" db="EMBL/GenBank/DDBJ databases">
        <title>Complete sequence of Anaeromyxobacter dehalogenans 2CP-1.</title>
        <authorList>
            <consortium name="US DOE Joint Genome Institute"/>
            <person name="Lucas S."/>
            <person name="Copeland A."/>
            <person name="Lapidus A."/>
            <person name="Glavina del Rio T."/>
            <person name="Dalin E."/>
            <person name="Tice H."/>
            <person name="Bruce D."/>
            <person name="Goodwin L."/>
            <person name="Pitluck S."/>
            <person name="Saunders E."/>
            <person name="Brettin T."/>
            <person name="Detter J.C."/>
            <person name="Han C."/>
            <person name="Larimer F."/>
            <person name="Land M."/>
            <person name="Hauser L."/>
            <person name="Kyrpides N."/>
            <person name="Ovchinnikova G."/>
            <person name="Beliaev A.S."/>
            <person name="Richardson P."/>
        </authorList>
    </citation>
    <scope>NUCLEOTIDE SEQUENCE</scope>
    <source>
        <strain evidence="3">2CP-1</strain>
    </source>
</reference>
<dbReference type="PANTHER" id="PTHR38034:SF1">
    <property type="entry name" value="INNER MEMBRANE PROTEIN YPJD"/>
    <property type="match status" value="1"/>
</dbReference>
<dbReference type="PANTHER" id="PTHR38034">
    <property type="entry name" value="INNER MEMBRANE PROTEIN YPJD"/>
    <property type="match status" value="1"/>
</dbReference>
<feature type="transmembrane region" description="Helical" evidence="1">
    <location>
        <begin position="37"/>
        <end position="59"/>
    </location>
</feature>
<keyword evidence="1" id="KW-1133">Transmembrane helix</keyword>
<evidence type="ECO:0000256" key="1">
    <source>
        <dbReference type="SAM" id="Phobius"/>
    </source>
</evidence>
<feature type="transmembrane region" description="Helical" evidence="1">
    <location>
        <begin position="243"/>
        <end position="261"/>
    </location>
</feature>
<keyword evidence="4" id="KW-1185">Reference proteome</keyword>
<proteinExistence type="predicted"/>
<feature type="transmembrane region" description="Helical" evidence="1">
    <location>
        <begin position="189"/>
        <end position="207"/>
    </location>
</feature>
<evidence type="ECO:0000259" key="2">
    <source>
        <dbReference type="Pfam" id="PF01578"/>
    </source>
</evidence>
<dbReference type="GO" id="GO:0017004">
    <property type="term" value="P:cytochrome complex assembly"/>
    <property type="evidence" value="ECO:0007669"/>
    <property type="project" value="InterPro"/>
</dbReference>
<organism evidence="3 4">
    <name type="scientific">Anaeromyxobacter dehalogenans (strain ATCC BAA-258 / DSM 21875 / 2CP-1)</name>
    <dbReference type="NCBI Taxonomy" id="455488"/>
    <lineage>
        <taxon>Bacteria</taxon>
        <taxon>Pseudomonadati</taxon>
        <taxon>Myxococcota</taxon>
        <taxon>Myxococcia</taxon>
        <taxon>Myxococcales</taxon>
        <taxon>Cystobacterineae</taxon>
        <taxon>Anaeromyxobacteraceae</taxon>
        <taxon>Anaeromyxobacter</taxon>
    </lineage>
</organism>
<dbReference type="GO" id="GO:0020037">
    <property type="term" value="F:heme binding"/>
    <property type="evidence" value="ECO:0007669"/>
    <property type="project" value="InterPro"/>
</dbReference>
<dbReference type="InterPro" id="IPR052372">
    <property type="entry name" value="YpjD/HemX"/>
</dbReference>
<feature type="transmembrane region" description="Helical" evidence="1">
    <location>
        <begin position="6"/>
        <end position="25"/>
    </location>
</feature>
<evidence type="ECO:0000313" key="4">
    <source>
        <dbReference type="Proteomes" id="UP000007089"/>
    </source>
</evidence>
<evidence type="ECO:0000313" key="3">
    <source>
        <dbReference type="EMBL" id="ACL64802.1"/>
    </source>
</evidence>
<gene>
    <name evidence="3" type="ordered locus">A2cp1_1458</name>
</gene>
<dbReference type="Pfam" id="PF01578">
    <property type="entry name" value="Cytochrom_C_asm"/>
    <property type="match status" value="1"/>
</dbReference>
<sequence length="284" mass="30581">MSVIILRVAAAMYAAAATSYIVYFARPRLARAATAGYWLLAAAFAIHAVAIGVGCAEFGGREFFSLRGGLVLMVWLLAGAYLVLQRRYHLPTVGAFITPLILIVLLPAMFGDPGHPGVPPETLRHKSVTIHILTAGLGVALFGLAFAVALMYLLQEREVKGKRFGALFSRLPSLDALDKLNQRLVRAGFVSYTIALIAGTVTATAIWKSPWSWDPQQVISLGVWILYGAMVQLRHTGWHGRRYALLTLVGFVLVLGSMVTLRTVPGVTRHAGDYAGSAHTGGAQ</sequence>
<dbReference type="RefSeq" id="WP_012632747.1">
    <property type="nucleotide sequence ID" value="NC_011891.1"/>
</dbReference>
<accession>B8JHA0</accession>
<feature type="transmembrane region" description="Helical" evidence="1">
    <location>
        <begin position="213"/>
        <end position="231"/>
    </location>
</feature>
<keyword evidence="1" id="KW-0812">Transmembrane</keyword>
<feature type="domain" description="Cytochrome c assembly protein" evidence="2">
    <location>
        <begin position="68"/>
        <end position="255"/>
    </location>
</feature>